<dbReference type="Pfam" id="PF01292">
    <property type="entry name" value="Ni_hydr_CYTB"/>
    <property type="match status" value="1"/>
</dbReference>
<keyword evidence="2" id="KW-1003">Cell membrane</keyword>
<evidence type="ECO:0000256" key="1">
    <source>
        <dbReference type="ARBA" id="ARBA00004651"/>
    </source>
</evidence>
<feature type="transmembrane region" description="Helical" evidence="6">
    <location>
        <begin position="12"/>
        <end position="30"/>
    </location>
</feature>
<accession>A0A317CDV3</accession>
<dbReference type="GO" id="GO:0022904">
    <property type="term" value="P:respiratory electron transport chain"/>
    <property type="evidence" value="ECO:0007669"/>
    <property type="project" value="InterPro"/>
</dbReference>
<feature type="transmembrane region" description="Helical" evidence="6">
    <location>
        <begin position="139"/>
        <end position="164"/>
    </location>
</feature>
<dbReference type="EMBL" id="QGKM01000036">
    <property type="protein sequence ID" value="PWQ96559.1"/>
    <property type="molecule type" value="Genomic_DNA"/>
</dbReference>
<comment type="subcellular location">
    <subcellularLocation>
        <location evidence="1">Cell membrane</location>
        <topology evidence="1">Multi-pass membrane protein</topology>
    </subcellularLocation>
</comment>
<protein>
    <submittedName>
        <fullName evidence="8">Cytochrome B</fullName>
    </submittedName>
</protein>
<evidence type="ECO:0000256" key="3">
    <source>
        <dbReference type="ARBA" id="ARBA00022692"/>
    </source>
</evidence>
<keyword evidence="5 6" id="KW-0472">Membrane</keyword>
<reference evidence="8 9" key="1">
    <citation type="submission" date="2018-05" db="EMBL/GenBank/DDBJ databases">
        <title>Leucothrix arctica sp. nov., isolated from Arctic seawater.</title>
        <authorList>
            <person name="Choi A."/>
            <person name="Baek K."/>
        </authorList>
    </citation>
    <scope>NUCLEOTIDE SEQUENCE [LARGE SCALE GENOMIC DNA]</scope>
    <source>
        <strain evidence="8 9">JCM 18388</strain>
    </source>
</reference>
<evidence type="ECO:0000256" key="6">
    <source>
        <dbReference type="SAM" id="Phobius"/>
    </source>
</evidence>
<evidence type="ECO:0000256" key="5">
    <source>
        <dbReference type="ARBA" id="ARBA00023136"/>
    </source>
</evidence>
<dbReference type="Gene3D" id="1.20.950.20">
    <property type="entry name" value="Transmembrane di-heme cytochromes, Chain C"/>
    <property type="match status" value="1"/>
</dbReference>
<dbReference type="InterPro" id="IPR011577">
    <property type="entry name" value="Cyt_b561_bac/Ni-Hgenase"/>
</dbReference>
<dbReference type="InterPro" id="IPR051542">
    <property type="entry name" value="Hydrogenase_cytochrome"/>
</dbReference>
<keyword evidence="4 6" id="KW-1133">Transmembrane helix</keyword>
<dbReference type="Proteomes" id="UP000245539">
    <property type="component" value="Unassembled WGS sequence"/>
</dbReference>
<dbReference type="SUPFAM" id="SSF81342">
    <property type="entry name" value="Transmembrane di-heme cytochromes"/>
    <property type="match status" value="1"/>
</dbReference>
<evidence type="ECO:0000313" key="9">
    <source>
        <dbReference type="Proteomes" id="UP000245539"/>
    </source>
</evidence>
<evidence type="ECO:0000313" key="8">
    <source>
        <dbReference type="EMBL" id="PWQ96559.1"/>
    </source>
</evidence>
<comment type="caution">
    <text evidence="8">The sequence shown here is derived from an EMBL/GenBank/DDBJ whole genome shotgun (WGS) entry which is preliminary data.</text>
</comment>
<dbReference type="PANTHER" id="PTHR30485:SF2">
    <property type="entry name" value="BLL0597 PROTEIN"/>
    <property type="match status" value="1"/>
</dbReference>
<organism evidence="8 9">
    <name type="scientific">Leucothrix pacifica</name>
    <dbReference type="NCBI Taxonomy" id="1247513"/>
    <lineage>
        <taxon>Bacteria</taxon>
        <taxon>Pseudomonadati</taxon>
        <taxon>Pseudomonadota</taxon>
        <taxon>Gammaproteobacteria</taxon>
        <taxon>Thiotrichales</taxon>
        <taxon>Thiotrichaceae</taxon>
        <taxon>Leucothrix</taxon>
    </lineage>
</organism>
<feature type="transmembrane region" description="Helical" evidence="6">
    <location>
        <begin position="97"/>
        <end position="119"/>
    </location>
</feature>
<evidence type="ECO:0000256" key="2">
    <source>
        <dbReference type="ARBA" id="ARBA00022475"/>
    </source>
</evidence>
<evidence type="ECO:0000259" key="7">
    <source>
        <dbReference type="Pfam" id="PF01292"/>
    </source>
</evidence>
<name>A0A317CDV3_9GAMM</name>
<dbReference type="GO" id="GO:0020037">
    <property type="term" value="F:heme binding"/>
    <property type="evidence" value="ECO:0007669"/>
    <property type="project" value="TreeGrafter"/>
</dbReference>
<evidence type="ECO:0000256" key="4">
    <source>
        <dbReference type="ARBA" id="ARBA00022989"/>
    </source>
</evidence>
<keyword evidence="3 6" id="KW-0812">Transmembrane</keyword>
<proteinExistence type="predicted"/>
<dbReference type="PANTHER" id="PTHR30485">
    <property type="entry name" value="NI/FE-HYDROGENASE 1 B-TYPE CYTOCHROME SUBUNIT"/>
    <property type="match status" value="1"/>
</dbReference>
<dbReference type="OrthoDB" id="196472at2"/>
<dbReference type="GO" id="GO:0005886">
    <property type="term" value="C:plasma membrane"/>
    <property type="evidence" value="ECO:0007669"/>
    <property type="project" value="UniProtKB-SubCell"/>
</dbReference>
<dbReference type="InterPro" id="IPR016174">
    <property type="entry name" value="Di-haem_cyt_TM"/>
</dbReference>
<dbReference type="GO" id="GO:0009055">
    <property type="term" value="F:electron transfer activity"/>
    <property type="evidence" value="ECO:0007669"/>
    <property type="project" value="InterPro"/>
</dbReference>
<feature type="transmembrane region" description="Helical" evidence="6">
    <location>
        <begin position="42"/>
        <end position="59"/>
    </location>
</feature>
<dbReference type="AlphaFoldDB" id="A0A317CDV3"/>
<sequence length="174" mass="19650">MPGTHEITIWDRFVRLFHWSVAAAFLLDFWVLEEGDPPHEWVGYFLGGLLVLRIIWGFIGPHNARFSSFFPTPTRVKKHLTDLQRGHFDHSEGHNPLGGAMVIALMTMLAVVSMSGWMLNWDMFWGSGIVEEIHEVSANVTMVLVVIHVAAIIVMGRFTGIPLIRTMISGKRSI</sequence>
<dbReference type="RefSeq" id="WP_109837950.1">
    <property type="nucleotide sequence ID" value="NZ_QGKM01000036.1"/>
</dbReference>
<feature type="domain" description="Cytochrome b561 bacterial/Ni-hydrogenase" evidence="7">
    <location>
        <begin position="10"/>
        <end position="170"/>
    </location>
</feature>
<gene>
    <name evidence="8" type="ORF">DKW60_12295</name>
</gene>
<keyword evidence="9" id="KW-1185">Reference proteome</keyword>